<protein>
    <submittedName>
        <fullName evidence="8">Pyridine nucleotide-disulfide oxidoreductase</fullName>
    </submittedName>
</protein>
<evidence type="ECO:0000256" key="5">
    <source>
        <dbReference type="PIRSR" id="PIRSR000350-4"/>
    </source>
</evidence>
<dbReference type="Pfam" id="PF02852">
    <property type="entry name" value="Pyr_redox_dim"/>
    <property type="match status" value="1"/>
</dbReference>
<dbReference type="SUPFAM" id="SSF51905">
    <property type="entry name" value="FAD/NAD(P)-binding domain"/>
    <property type="match status" value="1"/>
</dbReference>
<dbReference type="InterPro" id="IPR023753">
    <property type="entry name" value="FAD/NAD-binding_dom"/>
</dbReference>
<organism evidence="8 9">
    <name type="scientific">Metallibacterium scheffleri</name>
    <dbReference type="NCBI Taxonomy" id="993689"/>
    <lineage>
        <taxon>Bacteria</taxon>
        <taxon>Pseudomonadati</taxon>
        <taxon>Pseudomonadota</taxon>
        <taxon>Gammaproteobacteria</taxon>
        <taxon>Lysobacterales</taxon>
        <taxon>Rhodanobacteraceae</taxon>
        <taxon>Metallibacterium</taxon>
    </lineage>
</organism>
<dbReference type="RefSeq" id="WP_081130312.1">
    <property type="nucleotide sequence ID" value="NZ_LDOS01000005.1"/>
</dbReference>
<comment type="similarity">
    <text evidence="1">Belongs to the class-I pyridine nucleotide-disulfide oxidoreductase family.</text>
</comment>
<dbReference type="SUPFAM" id="SSF55424">
    <property type="entry name" value="FAD/NAD-linked reductases, dimerisation (C-terminal) domain"/>
    <property type="match status" value="1"/>
</dbReference>
<dbReference type="PANTHER" id="PTHR43014">
    <property type="entry name" value="MERCURIC REDUCTASE"/>
    <property type="match status" value="1"/>
</dbReference>
<dbReference type="OrthoDB" id="6132190at2"/>
<sequence length="450" mass="47546">MTSSSYDLIVIGSGTAANVTAFNCRKAGWSVAVIDHRPFGGTCALRGCDPKKMLIAATEVIDGAQRMASKGVLGSVSIDWAALQKHKRSFTDPVPGHREQAYAKQGIEAFHGRARFSGPNRVEVEGRTLAAKHIVIAAGAEPVTLPIEGFEHLALSDDFLALETLPERLVLVGGGYIGFEFAHIAARAGVNVTLINRGEQPLAGFDPDLVTLLVERTRALGVDIKLGHEVKAVRKSPNGFEVIAEGPHGHVVIDTDLAIHSGGRKPALQALDLDAAGIAHDKGRLTLDPHFHSTTNPSVYAAGDAAGGPLPLTPVAAMEAHAVVDNLLHDKHATVDYTGIPSAVFTLPVLARVGLLEAEARARGLRFKVGHASVPGWFTARRVNEPCYGYKVLVEEGSGRILGAHLIGPDAAEVINLFGFAMRSGLGADAIRHATFAYPTAASDIESMLP</sequence>
<dbReference type="InterPro" id="IPR036188">
    <property type="entry name" value="FAD/NAD-bd_sf"/>
</dbReference>
<dbReference type="PANTHER" id="PTHR43014:SF5">
    <property type="entry name" value="GLUTATHIONE REDUCTASE (NADPH)"/>
    <property type="match status" value="1"/>
</dbReference>
<evidence type="ECO:0000256" key="2">
    <source>
        <dbReference type="ARBA" id="ARBA00022630"/>
    </source>
</evidence>
<keyword evidence="4" id="KW-0547">Nucleotide-binding</keyword>
<dbReference type="PIRSF" id="PIRSF000350">
    <property type="entry name" value="Mercury_reductase_MerA"/>
    <property type="match status" value="1"/>
</dbReference>
<evidence type="ECO:0000259" key="7">
    <source>
        <dbReference type="Pfam" id="PF07992"/>
    </source>
</evidence>
<comment type="caution">
    <text evidence="8">The sequence shown here is derived from an EMBL/GenBank/DDBJ whole genome shotgun (WGS) entry which is preliminary data.</text>
</comment>
<evidence type="ECO:0000313" key="9">
    <source>
        <dbReference type="Proteomes" id="UP000307749"/>
    </source>
</evidence>
<dbReference type="InterPro" id="IPR016156">
    <property type="entry name" value="FAD/NAD-linked_Rdtase_dimer_sf"/>
</dbReference>
<feature type="binding site" evidence="4">
    <location>
        <position position="304"/>
    </location>
    <ligand>
        <name>FAD</name>
        <dbReference type="ChEBI" id="CHEBI:57692"/>
    </ligand>
</feature>
<feature type="disulfide bond" description="Redox-active" evidence="5">
    <location>
        <begin position="43"/>
        <end position="48"/>
    </location>
</feature>
<dbReference type="GO" id="GO:0000166">
    <property type="term" value="F:nucleotide binding"/>
    <property type="evidence" value="ECO:0007669"/>
    <property type="project" value="UniProtKB-KW"/>
</dbReference>
<dbReference type="PRINTS" id="PR00368">
    <property type="entry name" value="FADPNR"/>
</dbReference>
<dbReference type="EMBL" id="MWQO01000014">
    <property type="protein sequence ID" value="THD11368.1"/>
    <property type="molecule type" value="Genomic_DNA"/>
</dbReference>
<gene>
    <name evidence="8" type="ORF">B1806_04430</name>
</gene>
<feature type="binding site" evidence="4">
    <location>
        <position position="52"/>
    </location>
    <ligand>
        <name>FAD</name>
        <dbReference type="ChEBI" id="CHEBI:57692"/>
    </ligand>
</feature>
<dbReference type="InterPro" id="IPR004099">
    <property type="entry name" value="Pyr_nucl-diS_OxRdtase_dimer"/>
</dbReference>
<dbReference type="Proteomes" id="UP000307749">
    <property type="component" value="Unassembled WGS sequence"/>
</dbReference>
<feature type="binding site" evidence="4">
    <location>
        <position position="263"/>
    </location>
    <ligand>
        <name>NAD(+)</name>
        <dbReference type="ChEBI" id="CHEBI:57540"/>
    </ligand>
</feature>
<keyword evidence="2" id="KW-0285">Flavoprotein</keyword>
<name>A0A4S3KSA4_9GAMM</name>
<dbReference type="AlphaFoldDB" id="A0A4S3KSA4"/>
<evidence type="ECO:0000256" key="3">
    <source>
        <dbReference type="ARBA" id="ARBA00022827"/>
    </source>
</evidence>
<evidence type="ECO:0000313" key="8">
    <source>
        <dbReference type="EMBL" id="THD11368.1"/>
    </source>
</evidence>
<feature type="domain" description="FAD/NAD(P)-binding" evidence="7">
    <location>
        <begin position="6"/>
        <end position="320"/>
    </location>
</feature>
<dbReference type="PRINTS" id="PR00411">
    <property type="entry name" value="PNDRDTASEI"/>
</dbReference>
<accession>A0A4S3KSA4</accession>
<dbReference type="GO" id="GO:0016491">
    <property type="term" value="F:oxidoreductase activity"/>
    <property type="evidence" value="ECO:0007669"/>
    <property type="project" value="InterPro"/>
</dbReference>
<dbReference type="Gene3D" id="3.50.50.60">
    <property type="entry name" value="FAD/NAD(P)-binding domain"/>
    <property type="match status" value="2"/>
</dbReference>
<proteinExistence type="inferred from homology"/>
<dbReference type="Pfam" id="PF07992">
    <property type="entry name" value="Pyr_redox_2"/>
    <property type="match status" value="1"/>
</dbReference>
<feature type="binding site" evidence="4">
    <location>
        <begin position="173"/>
        <end position="180"/>
    </location>
    <ligand>
        <name>NAD(+)</name>
        <dbReference type="ChEBI" id="CHEBI:57540"/>
    </ligand>
</feature>
<keyword evidence="3 4" id="KW-0274">FAD</keyword>
<feature type="domain" description="Pyridine nucleotide-disulphide oxidoreductase dimerisation" evidence="6">
    <location>
        <begin position="340"/>
        <end position="446"/>
    </location>
</feature>
<evidence type="ECO:0000259" key="6">
    <source>
        <dbReference type="Pfam" id="PF02852"/>
    </source>
</evidence>
<reference evidence="8 9" key="1">
    <citation type="submission" date="2017-02" db="EMBL/GenBank/DDBJ databases">
        <title>Whole genome sequencing of Metallibacterium scheffleri DSM 24874 (T).</title>
        <authorList>
            <person name="Kumar S."/>
            <person name="Patil P."/>
            <person name="Patil P.B."/>
        </authorList>
    </citation>
    <scope>NUCLEOTIDE SEQUENCE [LARGE SCALE GENOMIC DNA]</scope>
    <source>
        <strain evidence="8 9">DSM 24874</strain>
    </source>
</reference>
<dbReference type="STRING" id="993689.GCA_002077135_00275"/>
<evidence type="ECO:0000256" key="1">
    <source>
        <dbReference type="ARBA" id="ARBA00007532"/>
    </source>
</evidence>
<evidence type="ECO:0000256" key="4">
    <source>
        <dbReference type="PIRSR" id="PIRSR000350-3"/>
    </source>
</evidence>
<dbReference type="InterPro" id="IPR001100">
    <property type="entry name" value="Pyr_nuc-diS_OxRdtase"/>
</dbReference>
<comment type="cofactor">
    <cofactor evidence="4">
        <name>FAD</name>
        <dbReference type="ChEBI" id="CHEBI:57692"/>
    </cofactor>
    <text evidence="4">Binds 1 FAD per subunit.</text>
</comment>
<keyword evidence="4" id="KW-0520">NAD</keyword>
<keyword evidence="9" id="KW-1185">Reference proteome</keyword>
<dbReference type="Gene3D" id="3.30.390.30">
    <property type="match status" value="1"/>
</dbReference>